<comment type="caution">
    <text evidence="1">The sequence shown here is derived from an EMBL/GenBank/DDBJ whole genome shotgun (WGS) entry which is preliminary data.</text>
</comment>
<gene>
    <name evidence="1" type="ORF">FH607_011530</name>
</gene>
<sequence length="574" mass="62138">MTDDGFVAESHPPAEVVAVLTDGMRGVLRSQEAMRLMARYRLRQEDARTEPITIEDMVADLNSAVALLDDAAETDPMAWNAPAAVAVYVLVQRLVHKLPLSDDTVKSAADIVLRIGEGDMPERDHDTEKAYFSHGADRSAARSLPLLLTPAAIGIRRALDGADGARALARVEAAVTGLARAKVLQTRLFLARGFDSVWTSPCVHDVTCPHGVALRITIDMMRDCALGAWDMELQRYPIAALDDPIVDTLPAVADDKIYVPRLDAAIRALGPAAVAGNCVSDEARTLLDVLLDAQRRGLLAHERGIDHRGTHSLAAARALLVLNDDTAILRHIGAYVDNSIVLDQALRALSAAAEESERYAETARGVWPRLVSHIIDAHEAGHSPFDNRIHGRGYTVAALLPTPASDGTYLHSERTGKPIVWWDPIAWEATVHRWLDVAAGKPTCVDALVRFLASSLPAPEQACVGVPWVAQAVLADPGAVADRCYYLTDWLVRIRTAAEGAGLLSDWQRTVDALVVAGDTRLAPYSEYLLSPLASCGPHGEAVRLNRYRPPLPNRWSAINDNCRGPTGWPAGKL</sequence>
<organism evidence="1 2">
    <name type="scientific">Streptomyces mimosae</name>
    <dbReference type="NCBI Taxonomy" id="2586635"/>
    <lineage>
        <taxon>Bacteria</taxon>
        <taxon>Bacillati</taxon>
        <taxon>Actinomycetota</taxon>
        <taxon>Actinomycetes</taxon>
        <taxon>Kitasatosporales</taxon>
        <taxon>Streptomycetaceae</taxon>
        <taxon>Streptomyces</taxon>
    </lineage>
</organism>
<protein>
    <submittedName>
        <fullName evidence="1">Uncharacterized protein</fullName>
    </submittedName>
</protein>
<dbReference type="Proteomes" id="UP000314251">
    <property type="component" value="Unassembled WGS sequence"/>
</dbReference>
<proteinExistence type="predicted"/>
<keyword evidence="2" id="KW-1185">Reference proteome</keyword>
<dbReference type="EMBL" id="VDLY02000006">
    <property type="protein sequence ID" value="KAB8166447.1"/>
    <property type="molecule type" value="Genomic_DNA"/>
</dbReference>
<evidence type="ECO:0000313" key="1">
    <source>
        <dbReference type="EMBL" id="KAB8166447.1"/>
    </source>
</evidence>
<reference evidence="1" key="1">
    <citation type="submission" date="2019-10" db="EMBL/GenBank/DDBJ databases">
        <title>Nonomuraea sp. nov., isolated from Phyllanthus amarus.</title>
        <authorList>
            <person name="Klykleung N."/>
            <person name="Tanasupawat S."/>
        </authorList>
    </citation>
    <scope>NUCLEOTIDE SEQUENCE [LARGE SCALE GENOMIC DNA]</scope>
    <source>
        <strain evidence="1">3MP-10</strain>
    </source>
</reference>
<dbReference type="RefSeq" id="WP_139667570.1">
    <property type="nucleotide sequence ID" value="NZ_VDLY02000006.1"/>
</dbReference>
<dbReference type="AlphaFoldDB" id="A0A5N6ACA1"/>
<name>A0A5N6ACA1_9ACTN</name>
<evidence type="ECO:0000313" key="2">
    <source>
        <dbReference type="Proteomes" id="UP000314251"/>
    </source>
</evidence>
<accession>A0A5N6ACA1</accession>